<feature type="transmembrane region" description="Helical" evidence="5">
    <location>
        <begin position="269"/>
        <end position="291"/>
    </location>
</feature>
<dbReference type="PRINTS" id="PR01036">
    <property type="entry name" value="TCRTETB"/>
</dbReference>
<keyword evidence="2 5" id="KW-0812">Transmembrane</keyword>
<comment type="caution">
    <text evidence="7">The sequence shown here is derived from an EMBL/GenBank/DDBJ whole genome shotgun (WGS) entry which is preliminary data.</text>
</comment>
<feature type="transmembrane region" description="Helical" evidence="5">
    <location>
        <begin position="173"/>
        <end position="194"/>
    </location>
</feature>
<gene>
    <name evidence="7" type="ORF">GCM10022204_39710</name>
</gene>
<evidence type="ECO:0000259" key="6">
    <source>
        <dbReference type="PROSITE" id="PS50850"/>
    </source>
</evidence>
<accession>A0ABP7EC11</accession>
<dbReference type="InterPro" id="IPR020846">
    <property type="entry name" value="MFS_dom"/>
</dbReference>
<feature type="transmembrane region" description="Helical" evidence="5">
    <location>
        <begin position="74"/>
        <end position="97"/>
    </location>
</feature>
<feature type="transmembrane region" description="Helical" evidence="5">
    <location>
        <begin position="379"/>
        <end position="398"/>
    </location>
</feature>
<organism evidence="7 8">
    <name type="scientific">Microlunatus aurantiacus</name>
    <dbReference type="NCBI Taxonomy" id="446786"/>
    <lineage>
        <taxon>Bacteria</taxon>
        <taxon>Bacillati</taxon>
        <taxon>Actinomycetota</taxon>
        <taxon>Actinomycetes</taxon>
        <taxon>Propionibacteriales</taxon>
        <taxon>Propionibacteriaceae</taxon>
        <taxon>Microlunatus</taxon>
    </lineage>
</organism>
<keyword evidence="3 5" id="KW-1133">Transmembrane helix</keyword>
<feature type="transmembrane region" description="Helical" evidence="5">
    <location>
        <begin position="20"/>
        <end position="39"/>
    </location>
</feature>
<feature type="transmembrane region" description="Helical" evidence="5">
    <location>
        <begin position="214"/>
        <end position="233"/>
    </location>
</feature>
<feature type="transmembrane region" description="Helical" evidence="5">
    <location>
        <begin position="109"/>
        <end position="130"/>
    </location>
</feature>
<reference evidence="8" key="1">
    <citation type="journal article" date="2019" name="Int. J. Syst. Evol. Microbiol.">
        <title>The Global Catalogue of Microorganisms (GCM) 10K type strain sequencing project: providing services to taxonomists for standard genome sequencing and annotation.</title>
        <authorList>
            <consortium name="The Broad Institute Genomics Platform"/>
            <consortium name="The Broad Institute Genome Sequencing Center for Infectious Disease"/>
            <person name="Wu L."/>
            <person name="Ma J."/>
        </authorList>
    </citation>
    <scope>NUCLEOTIDE SEQUENCE [LARGE SCALE GENOMIC DNA]</scope>
    <source>
        <strain evidence="8">JCM 16548</strain>
    </source>
</reference>
<evidence type="ECO:0000256" key="2">
    <source>
        <dbReference type="ARBA" id="ARBA00022692"/>
    </source>
</evidence>
<feature type="transmembrane region" description="Helical" evidence="5">
    <location>
        <begin position="311"/>
        <end position="330"/>
    </location>
</feature>
<dbReference type="Gene3D" id="1.20.1250.20">
    <property type="entry name" value="MFS general substrate transporter like domains"/>
    <property type="match status" value="2"/>
</dbReference>
<feature type="transmembrane region" description="Helical" evidence="5">
    <location>
        <begin position="46"/>
        <end position="68"/>
    </location>
</feature>
<evidence type="ECO:0000256" key="1">
    <source>
        <dbReference type="ARBA" id="ARBA00004651"/>
    </source>
</evidence>
<dbReference type="InterPro" id="IPR036259">
    <property type="entry name" value="MFS_trans_sf"/>
</dbReference>
<evidence type="ECO:0000256" key="4">
    <source>
        <dbReference type="ARBA" id="ARBA00023136"/>
    </source>
</evidence>
<keyword evidence="8" id="KW-1185">Reference proteome</keyword>
<feature type="transmembrane region" description="Helical" evidence="5">
    <location>
        <begin position="142"/>
        <end position="161"/>
    </location>
</feature>
<proteinExistence type="predicted"/>
<protein>
    <submittedName>
        <fullName evidence="7">MDR family MFS transporter</fullName>
    </submittedName>
</protein>
<sequence>MAAGFAQTVPFLLAMRVVQGLGMGGLTALVQAIMGTIIAPRERGRYAGYMGSVMAVSTVSGPLLGGLLVDTSLGWRWCFFVCVPLAVISLFVIQSTLKVFAVGHRRPTIDYLGALLLAGTASLPMLWVTFAGNDFGWWSWQTAAFLGSTVVLLAVTVWWELRAPEPLVPLRLLANRTAILVIVASISVGIGLFGGTTFLGQYFQLARGYSPTHAGLLTIPLMAALLLSSTLCGQLVSRTGRFKRFLVAGAISLTAGLAVLGSIDHTTPIWFISIGMALMGLGVGAMMQNLVLAVQNTVDVKDIGSTSASIAFFRSLGGALGVSVLGAVLADHVQQLIVDGLAALGVNGDGAAPASLDLSSLPAPVVQIVRGAYGDATGLIFLIGAVAALVSLIAVICIKEVPLRSTISLKSEPAVAADGEAARPVETAAVGPVVPRRLLEEPVGARSR</sequence>
<keyword evidence="4 5" id="KW-0472">Membrane</keyword>
<dbReference type="Pfam" id="PF07690">
    <property type="entry name" value="MFS_1"/>
    <property type="match status" value="1"/>
</dbReference>
<dbReference type="EMBL" id="BAAAYX010000020">
    <property type="protein sequence ID" value="GAA3716109.1"/>
    <property type="molecule type" value="Genomic_DNA"/>
</dbReference>
<evidence type="ECO:0000256" key="3">
    <source>
        <dbReference type="ARBA" id="ARBA00022989"/>
    </source>
</evidence>
<dbReference type="InterPro" id="IPR011701">
    <property type="entry name" value="MFS"/>
</dbReference>
<feature type="domain" description="Major facilitator superfamily (MFS) profile" evidence="6">
    <location>
        <begin position="1"/>
        <end position="402"/>
    </location>
</feature>
<dbReference type="PANTHER" id="PTHR23501:SF197">
    <property type="entry name" value="COMD"/>
    <property type="match status" value="1"/>
</dbReference>
<dbReference type="PANTHER" id="PTHR23501">
    <property type="entry name" value="MAJOR FACILITATOR SUPERFAMILY"/>
    <property type="match status" value="1"/>
</dbReference>
<dbReference type="Proteomes" id="UP001500051">
    <property type="component" value="Unassembled WGS sequence"/>
</dbReference>
<feature type="transmembrane region" description="Helical" evidence="5">
    <location>
        <begin position="245"/>
        <end position="263"/>
    </location>
</feature>
<evidence type="ECO:0000313" key="7">
    <source>
        <dbReference type="EMBL" id="GAA3716109.1"/>
    </source>
</evidence>
<comment type="subcellular location">
    <subcellularLocation>
        <location evidence="1">Cell membrane</location>
        <topology evidence="1">Multi-pass membrane protein</topology>
    </subcellularLocation>
</comment>
<evidence type="ECO:0000256" key="5">
    <source>
        <dbReference type="SAM" id="Phobius"/>
    </source>
</evidence>
<name>A0ABP7EC11_9ACTN</name>
<dbReference type="SUPFAM" id="SSF103473">
    <property type="entry name" value="MFS general substrate transporter"/>
    <property type="match status" value="1"/>
</dbReference>
<dbReference type="PROSITE" id="PS50850">
    <property type="entry name" value="MFS"/>
    <property type="match status" value="1"/>
</dbReference>
<evidence type="ECO:0000313" key="8">
    <source>
        <dbReference type="Proteomes" id="UP001500051"/>
    </source>
</evidence>